<dbReference type="HOGENOM" id="CLU_026648_1_0_1"/>
<feature type="region of interest" description="Disordered" evidence="2">
    <location>
        <begin position="437"/>
        <end position="518"/>
    </location>
</feature>
<dbReference type="GeneID" id="34522235"/>
<dbReference type="PANTHER" id="PTHR28086:SF1">
    <property type="entry name" value="CU(2+) SUPPRESSING AND BLEOMYCIN SENSITIVE PROTEIN 1"/>
    <property type="match status" value="1"/>
</dbReference>
<proteinExistence type="predicted"/>
<dbReference type="PANTHER" id="PTHR28086">
    <property type="entry name" value="UPF0662 PROTEIN YPL260W"/>
    <property type="match status" value="1"/>
</dbReference>
<feature type="compositionally biased region" description="Acidic residues" evidence="2">
    <location>
        <begin position="464"/>
        <end position="476"/>
    </location>
</feature>
<reference evidence="3" key="2">
    <citation type="submission" date="2014-02" db="EMBL/GenBank/DDBJ databases">
        <title>Complete DNA sequence of /Kuraishia capsulata/ illustrates novel genomic features among budding yeasts (/Saccharomycotina/).</title>
        <authorList>
            <person name="Morales L."/>
            <person name="Noel B."/>
            <person name="Porcel B."/>
            <person name="Marcet-Houben M."/>
            <person name="Hullo M-F."/>
            <person name="Sacerdot C."/>
            <person name="Tekaia F."/>
            <person name="Leh-Louis V."/>
            <person name="Despons L."/>
            <person name="Khanna V."/>
            <person name="Aury J-M."/>
            <person name="Barbe V."/>
            <person name="Couloux A."/>
            <person name="Labadie K."/>
            <person name="Pelletier E."/>
            <person name="Souciet J-L."/>
            <person name="Boekhout T."/>
            <person name="Gabaldon T."/>
            <person name="Wincker P."/>
            <person name="Dujon B."/>
        </authorList>
    </citation>
    <scope>NUCLEOTIDE SEQUENCE</scope>
    <source>
        <strain evidence="3">CBS 1993</strain>
    </source>
</reference>
<dbReference type="AlphaFoldDB" id="W6MU40"/>
<evidence type="ECO:0000313" key="4">
    <source>
        <dbReference type="Proteomes" id="UP000019384"/>
    </source>
</evidence>
<accession>W6MU40</accession>
<gene>
    <name evidence="3" type="ORF">KUCA_T00004842001</name>
</gene>
<sequence>MTHSDVVPKQEEAVYAELVEVRQHLSKIKRDHSKFLNSKDIQLLYDQVFVELKQIREIRANEPAEAFPNKVDILVDECFQLISLCFVTVGLAKTAPATYASLSTVQRLLEHLHEGGVYTHHDLQPIDERLSEIRAIIDQAENSSQETTVLEAKLKTCVEEYENLKKELENLPSDLEAVINRLLTIRRTLINLITRPDQFSMKDLELLKTDLHSLENSKDKDGISLLDLDVGVLKNGQGVLKGLIDDCHDMINDLQFGSERVDSGLAPLYNNLISIKNQLENLLVTRRWTLRSTDLFNYERTLQGIDNQRVNGKFVSEKDGSTPTKGQSILLYLLRRCYAIIYKLLESSEPVSEALQPIHNQLSTVRRCLFDVKRMGGISSIRELYPYQLKLASLDNLRQDGKFMVDGQIPEGQGTLTALLAECFDICHEMKLEFEEGREGEEESVDNHKDGFSGTKSGWSEQRYDDDDEDEEEEEEQASKATNKFKDLSLAGDDDEDEDTPSYAASYNESEVPTDIDN</sequence>
<feature type="coiled-coil region" evidence="1">
    <location>
        <begin position="147"/>
        <end position="181"/>
    </location>
</feature>
<protein>
    <submittedName>
        <fullName evidence="3">Uncharacterized protein</fullName>
    </submittedName>
</protein>
<keyword evidence="4" id="KW-1185">Reference proteome</keyword>
<organism evidence="3 4">
    <name type="scientific">Kuraishia capsulata CBS 1993</name>
    <dbReference type="NCBI Taxonomy" id="1382522"/>
    <lineage>
        <taxon>Eukaryota</taxon>
        <taxon>Fungi</taxon>
        <taxon>Dikarya</taxon>
        <taxon>Ascomycota</taxon>
        <taxon>Saccharomycotina</taxon>
        <taxon>Pichiomycetes</taxon>
        <taxon>Pichiales</taxon>
        <taxon>Pichiaceae</taxon>
        <taxon>Kuraishia</taxon>
    </lineage>
</organism>
<dbReference type="EMBL" id="HG793130">
    <property type="protein sequence ID" value="CDK28857.1"/>
    <property type="molecule type" value="Genomic_DNA"/>
</dbReference>
<evidence type="ECO:0000256" key="1">
    <source>
        <dbReference type="SAM" id="Coils"/>
    </source>
</evidence>
<keyword evidence="1" id="KW-0175">Coiled coil</keyword>
<dbReference type="RefSeq" id="XP_022460847.1">
    <property type="nucleotide sequence ID" value="XM_022605968.1"/>
</dbReference>
<dbReference type="GO" id="GO:0005737">
    <property type="term" value="C:cytoplasm"/>
    <property type="evidence" value="ECO:0007669"/>
    <property type="project" value="TreeGrafter"/>
</dbReference>
<dbReference type="Pfam" id="PF10303">
    <property type="entry name" value="DUF2408"/>
    <property type="match status" value="2"/>
</dbReference>
<dbReference type="OrthoDB" id="2011986at2759"/>
<dbReference type="Proteomes" id="UP000019384">
    <property type="component" value="Unassembled WGS sequence"/>
</dbReference>
<dbReference type="GO" id="GO:0005634">
    <property type="term" value="C:nucleus"/>
    <property type="evidence" value="ECO:0007669"/>
    <property type="project" value="TreeGrafter"/>
</dbReference>
<reference evidence="3" key="1">
    <citation type="submission" date="2013-12" db="EMBL/GenBank/DDBJ databases">
        <authorList>
            <person name="Genoscope - CEA"/>
        </authorList>
    </citation>
    <scope>NUCLEOTIDE SEQUENCE</scope>
    <source>
        <strain evidence="3">CBS 1993</strain>
    </source>
</reference>
<name>W6MU40_9ASCO</name>
<dbReference type="STRING" id="1382522.W6MU40"/>
<evidence type="ECO:0000256" key="2">
    <source>
        <dbReference type="SAM" id="MobiDB-lite"/>
    </source>
</evidence>
<dbReference type="InterPro" id="IPR018810">
    <property type="entry name" value="UPF0662"/>
</dbReference>
<evidence type="ECO:0000313" key="3">
    <source>
        <dbReference type="EMBL" id="CDK28857.1"/>
    </source>
</evidence>